<sequence length="329" mass="35910">MSKFALSAQTSHGLSVSALEEASRTGARDADIEHLFLALVLSEQAAGRALRDLGITLTAAREAVQQQHNAQLSSLGIDAEFPEAGRIVFHELDGFELTKRATDLLVSSSKKGKSGDASAVLGELLEEPSGMITSILERLGVSVQQVSQALAQQEAKPVGGSNTGISGRRPAAGTSGAFIMAPVETVRNFLDDPQNITIWDQRAGTIEASTAEEDVNEQWIVTAPTIWPNGKPVEVRPEFRRRLVRRTQPQQAGSLAWSFNYIDSPQACGSVVEFGLQETTGGTQLSVRITPNRRRGWQKIKWIALLPVQKFGLWTYRFHIAAAISRYYR</sequence>
<organism evidence="1 2">
    <name type="scientific">Glutamicibacter arilaitensis</name>
    <dbReference type="NCBI Taxonomy" id="256701"/>
    <lineage>
        <taxon>Bacteria</taxon>
        <taxon>Bacillati</taxon>
        <taxon>Actinomycetota</taxon>
        <taxon>Actinomycetes</taxon>
        <taxon>Micrococcales</taxon>
        <taxon>Micrococcaceae</taxon>
        <taxon>Glutamicibacter</taxon>
    </lineage>
</organism>
<comment type="caution">
    <text evidence="1">The sequence shown here is derived from an EMBL/GenBank/DDBJ whole genome shotgun (WGS) entry which is preliminary data.</text>
</comment>
<accession>A0A2N7S2U3</accession>
<dbReference type="InterPro" id="IPR036628">
    <property type="entry name" value="Clp_N_dom_sf"/>
</dbReference>
<keyword evidence="1" id="KW-0645">Protease</keyword>
<evidence type="ECO:0000313" key="2">
    <source>
        <dbReference type="Proteomes" id="UP000235739"/>
    </source>
</evidence>
<dbReference type="RefSeq" id="WP_102597382.1">
    <property type="nucleotide sequence ID" value="NZ_JABUYH010000007.1"/>
</dbReference>
<dbReference type="GO" id="GO:0006508">
    <property type="term" value="P:proteolysis"/>
    <property type="evidence" value="ECO:0007669"/>
    <property type="project" value="UniProtKB-KW"/>
</dbReference>
<dbReference type="Gene3D" id="1.10.1780.10">
    <property type="entry name" value="Clp, N-terminal domain"/>
    <property type="match status" value="1"/>
</dbReference>
<dbReference type="Proteomes" id="UP000235739">
    <property type="component" value="Unassembled WGS sequence"/>
</dbReference>
<dbReference type="AlphaFoldDB" id="A0A2N7S2U3"/>
<reference evidence="1 2" key="1">
    <citation type="journal article" date="2017" name="Elife">
        <title>Extensive horizontal gene transfer in cheese-associated bacteria.</title>
        <authorList>
            <person name="Bonham K.S."/>
            <person name="Wolfe B.E."/>
            <person name="Dutton R.J."/>
        </authorList>
    </citation>
    <scope>NUCLEOTIDE SEQUENCE [LARGE SCALE GENOMIC DNA]</scope>
    <source>
        <strain evidence="1 2">JB182</strain>
    </source>
</reference>
<dbReference type="EMBL" id="PNQX01000001">
    <property type="protein sequence ID" value="PMQ20434.1"/>
    <property type="molecule type" value="Genomic_DNA"/>
</dbReference>
<dbReference type="GO" id="GO:0008233">
    <property type="term" value="F:peptidase activity"/>
    <property type="evidence" value="ECO:0007669"/>
    <property type="project" value="UniProtKB-KW"/>
</dbReference>
<evidence type="ECO:0000313" key="1">
    <source>
        <dbReference type="EMBL" id="PMQ20434.1"/>
    </source>
</evidence>
<gene>
    <name evidence="1" type="ORF">CIK84_02105</name>
</gene>
<keyword evidence="1" id="KW-0378">Hydrolase</keyword>
<protein>
    <submittedName>
        <fullName evidence="1">Clp protease</fullName>
    </submittedName>
</protein>
<dbReference type="SUPFAM" id="SSF81923">
    <property type="entry name" value="Double Clp-N motif"/>
    <property type="match status" value="1"/>
</dbReference>
<name>A0A2N7S2U3_9MICC</name>
<proteinExistence type="predicted"/>